<reference evidence="9 10" key="1">
    <citation type="submission" date="2017-09" db="EMBL/GenBank/DDBJ databases">
        <title>Depth-based differentiation of microbial function through sediment-hosted aquifers and enrichment of novel symbionts in the deep terrestrial subsurface.</title>
        <authorList>
            <person name="Probst A.J."/>
            <person name="Ladd B."/>
            <person name="Jarett J.K."/>
            <person name="Geller-Mcgrath D.E."/>
            <person name="Sieber C.M."/>
            <person name="Emerson J.B."/>
            <person name="Anantharaman K."/>
            <person name="Thomas B.C."/>
            <person name="Malmstrom R."/>
            <person name="Stieglmeier M."/>
            <person name="Klingl A."/>
            <person name="Woyke T."/>
            <person name="Ryan C.M."/>
            <person name="Banfield J.F."/>
        </authorList>
    </citation>
    <scope>NUCLEOTIDE SEQUENCE [LARGE SCALE GENOMIC DNA]</scope>
    <source>
        <strain evidence="9">CG_4_10_14_0_8_um_filter_42_10</strain>
    </source>
</reference>
<evidence type="ECO:0000256" key="1">
    <source>
        <dbReference type="ARBA" id="ARBA00005915"/>
    </source>
</evidence>
<evidence type="ECO:0000256" key="3">
    <source>
        <dbReference type="ARBA" id="ARBA00022722"/>
    </source>
</evidence>
<gene>
    <name evidence="9" type="primary">recJ</name>
    <name evidence="9" type="ORF">COY66_04700</name>
</gene>
<dbReference type="SUPFAM" id="SSF64182">
    <property type="entry name" value="DHH phosphoesterases"/>
    <property type="match status" value="1"/>
</dbReference>
<dbReference type="InterPro" id="IPR041122">
    <property type="entry name" value="RecJ_OB"/>
</dbReference>
<comment type="similarity">
    <text evidence="1">Belongs to the RecJ family.</text>
</comment>
<dbReference type="GO" id="GO:0008409">
    <property type="term" value="F:5'-3' exonuclease activity"/>
    <property type="evidence" value="ECO:0007669"/>
    <property type="project" value="InterPro"/>
</dbReference>
<dbReference type="Gene3D" id="2.40.50.460">
    <property type="match status" value="1"/>
</dbReference>
<dbReference type="InterPro" id="IPR003156">
    <property type="entry name" value="DHHA1_dom"/>
</dbReference>
<dbReference type="PANTHER" id="PTHR30255:SF2">
    <property type="entry name" value="SINGLE-STRANDED-DNA-SPECIFIC EXONUCLEASE RECJ"/>
    <property type="match status" value="1"/>
</dbReference>
<evidence type="ECO:0000259" key="8">
    <source>
        <dbReference type="Pfam" id="PF17768"/>
    </source>
</evidence>
<evidence type="ECO:0000313" key="10">
    <source>
        <dbReference type="Proteomes" id="UP000230779"/>
    </source>
</evidence>
<keyword evidence="5 9" id="KW-0269">Exonuclease</keyword>
<dbReference type="GO" id="GO:0003676">
    <property type="term" value="F:nucleic acid binding"/>
    <property type="evidence" value="ECO:0007669"/>
    <property type="project" value="InterPro"/>
</dbReference>
<evidence type="ECO:0000256" key="4">
    <source>
        <dbReference type="ARBA" id="ARBA00022801"/>
    </source>
</evidence>
<name>A0A2M7RHK9_9BACT</name>
<feature type="domain" description="RecJ OB" evidence="8">
    <location>
        <begin position="460"/>
        <end position="566"/>
    </location>
</feature>
<dbReference type="PANTHER" id="PTHR30255">
    <property type="entry name" value="SINGLE-STRANDED-DNA-SPECIFIC EXONUCLEASE RECJ"/>
    <property type="match status" value="1"/>
</dbReference>
<evidence type="ECO:0000313" key="9">
    <source>
        <dbReference type="EMBL" id="PIY96223.1"/>
    </source>
</evidence>
<dbReference type="EMBL" id="PFMD01000054">
    <property type="protein sequence ID" value="PIY96223.1"/>
    <property type="molecule type" value="Genomic_DNA"/>
</dbReference>
<proteinExistence type="inferred from homology"/>
<dbReference type="InterPro" id="IPR038763">
    <property type="entry name" value="DHH_sf"/>
</dbReference>
<dbReference type="Pfam" id="PF02272">
    <property type="entry name" value="DHHA1"/>
    <property type="match status" value="1"/>
</dbReference>
<organism evidence="9 10">
    <name type="scientific">Candidatus Kerfeldbacteria bacterium CG_4_10_14_0_8_um_filter_42_10</name>
    <dbReference type="NCBI Taxonomy" id="2014248"/>
    <lineage>
        <taxon>Bacteria</taxon>
        <taxon>Candidatus Kerfeldiibacteriota</taxon>
    </lineage>
</organism>
<evidence type="ECO:0000256" key="2">
    <source>
        <dbReference type="ARBA" id="ARBA00019841"/>
    </source>
</evidence>
<dbReference type="GO" id="GO:0006310">
    <property type="term" value="P:DNA recombination"/>
    <property type="evidence" value="ECO:0007669"/>
    <property type="project" value="InterPro"/>
</dbReference>
<dbReference type="AlphaFoldDB" id="A0A2M7RHK9"/>
<dbReference type="NCBIfam" id="TIGR00644">
    <property type="entry name" value="recJ"/>
    <property type="match status" value="1"/>
</dbReference>
<evidence type="ECO:0000259" key="7">
    <source>
        <dbReference type="Pfam" id="PF02272"/>
    </source>
</evidence>
<keyword evidence="4" id="KW-0378">Hydrolase</keyword>
<dbReference type="Pfam" id="PF17768">
    <property type="entry name" value="RecJ_OB"/>
    <property type="match status" value="1"/>
</dbReference>
<feature type="domain" description="DHHA1" evidence="7">
    <location>
        <begin position="351"/>
        <end position="445"/>
    </location>
</feature>
<dbReference type="InterPro" id="IPR001667">
    <property type="entry name" value="DDH_dom"/>
</dbReference>
<feature type="domain" description="DDH" evidence="6">
    <location>
        <begin position="78"/>
        <end position="232"/>
    </location>
</feature>
<sequence>MNKEWKVLAKAPLELKSKFPEIPPVILQLLYNRKLSEKERIDEFLNPDYGKHTHDPYLFKDMKKAVKRIGKAIQNKEKIVVHGDYDADGVCGSVILYDTLKTLGASVNVYLPHREKEGYGMNPKTVEELAKQGTNLIITTDCGISNQAEVALANSFSIDVIITDHHEPPENLPKAHAVLNPHCKGESYPYRFLVGAGVAFKLASALIKEATKRSQPPFPEGYEKWLLDLVAISTVTDVAPLRDENRALVKYGLLVLKKTRRPGLKALLSVINPIRGRIDTFTIGYQIGPRLNAAGRIDHANLAFELLTAESEQTAKALASRLHLNNQERQKATDSLMQKVKVQLESFTEEQKFIFAVGQEWPAGIIGLVAGKIADEFYRPVLILTEQNGKITGSGRSIAEFNIVKALEKNQIYCERWGGHAQACGFTLKKVELLEKFRFDFQKIVERELAEKELTPSVEIEAEVTIEEVNWEFYDYLEKFTPFGEANPKPLFVAYQAKLLDWQKVGDKGQHLKLLLEQNGNAKKTIGFNFGAWADRLSIGDLIDIVFEVGVNEWNGNRELEMKIIDIRKSNNEKPN</sequence>
<dbReference type="InterPro" id="IPR004610">
    <property type="entry name" value="RecJ"/>
</dbReference>
<dbReference type="GO" id="GO:0006281">
    <property type="term" value="P:DNA repair"/>
    <property type="evidence" value="ECO:0007669"/>
    <property type="project" value="InterPro"/>
</dbReference>
<accession>A0A2M7RHK9</accession>
<dbReference type="InterPro" id="IPR051673">
    <property type="entry name" value="SSDNA_exonuclease_RecJ"/>
</dbReference>
<protein>
    <recommendedName>
        <fullName evidence="2">Single-stranded-DNA-specific exonuclease RecJ</fullName>
    </recommendedName>
</protein>
<evidence type="ECO:0000256" key="5">
    <source>
        <dbReference type="ARBA" id="ARBA00022839"/>
    </source>
</evidence>
<evidence type="ECO:0000259" key="6">
    <source>
        <dbReference type="Pfam" id="PF01368"/>
    </source>
</evidence>
<comment type="caution">
    <text evidence="9">The sequence shown here is derived from an EMBL/GenBank/DDBJ whole genome shotgun (WGS) entry which is preliminary data.</text>
</comment>
<dbReference type="Gene3D" id="3.90.1640.30">
    <property type="match status" value="1"/>
</dbReference>
<dbReference type="Proteomes" id="UP000230779">
    <property type="component" value="Unassembled WGS sequence"/>
</dbReference>
<keyword evidence="3" id="KW-0540">Nuclease</keyword>
<dbReference type="Pfam" id="PF01368">
    <property type="entry name" value="DHH"/>
    <property type="match status" value="1"/>
</dbReference>